<dbReference type="InterPro" id="IPR036890">
    <property type="entry name" value="HATPase_C_sf"/>
</dbReference>
<dbReference type="GO" id="GO:0016491">
    <property type="term" value="F:oxidoreductase activity"/>
    <property type="evidence" value="ECO:0007669"/>
    <property type="project" value="InterPro"/>
</dbReference>
<evidence type="ECO:0000256" key="9">
    <source>
        <dbReference type="SAM" id="SignalP"/>
    </source>
</evidence>
<evidence type="ECO:0000313" key="14">
    <source>
        <dbReference type="Proteomes" id="UP000729357"/>
    </source>
</evidence>
<dbReference type="PROSITE" id="PS50110">
    <property type="entry name" value="RESPONSE_REGULATORY"/>
    <property type="match status" value="1"/>
</dbReference>
<dbReference type="PANTHER" id="PTHR43047:SF72">
    <property type="entry name" value="OSMOSENSING HISTIDINE PROTEIN KINASE SLN1"/>
    <property type="match status" value="1"/>
</dbReference>
<dbReference type="InterPro" id="IPR013785">
    <property type="entry name" value="Aldolase_TIM"/>
</dbReference>
<feature type="region of interest" description="Disordered" evidence="8">
    <location>
        <begin position="510"/>
        <end position="549"/>
    </location>
</feature>
<feature type="non-terminal residue" evidence="13">
    <location>
        <position position="1412"/>
    </location>
</feature>
<evidence type="ECO:0000259" key="12">
    <source>
        <dbReference type="PROSITE" id="PS51349"/>
    </source>
</evidence>
<evidence type="ECO:0000256" key="3">
    <source>
        <dbReference type="ARBA" id="ARBA00012438"/>
    </source>
</evidence>
<dbReference type="SUPFAM" id="SSF47384">
    <property type="entry name" value="Homodimeric domain of signal transducing histidine kinase"/>
    <property type="match status" value="1"/>
</dbReference>
<feature type="region of interest" description="Disordered" evidence="8">
    <location>
        <begin position="785"/>
        <end position="811"/>
    </location>
</feature>
<dbReference type="SMART" id="SM00388">
    <property type="entry name" value="HisKA"/>
    <property type="match status" value="1"/>
</dbReference>
<dbReference type="FunFam" id="1.10.287.130:FF:000023">
    <property type="entry name" value="Sensor histidine kinase/response regulator, putative"/>
    <property type="match status" value="1"/>
</dbReference>
<evidence type="ECO:0000256" key="6">
    <source>
        <dbReference type="ARBA" id="ARBA00022777"/>
    </source>
</evidence>
<dbReference type="SUPFAM" id="SSF51395">
    <property type="entry name" value="FMN-linked oxidoreductases"/>
    <property type="match status" value="1"/>
</dbReference>
<feature type="domain" description="FMN hydroxy acid dehydrogenase" evidence="12">
    <location>
        <begin position="40"/>
        <end position="381"/>
    </location>
</feature>
<dbReference type="Gene3D" id="3.20.20.70">
    <property type="entry name" value="Aldolase class I"/>
    <property type="match status" value="2"/>
</dbReference>
<dbReference type="Proteomes" id="UP000729357">
    <property type="component" value="Unassembled WGS sequence"/>
</dbReference>
<evidence type="ECO:0000313" key="13">
    <source>
        <dbReference type="EMBL" id="KAG9988062.1"/>
    </source>
</evidence>
<evidence type="ECO:0000259" key="11">
    <source>
        <dbReference type="PROSITE" id="PS50110"/>
    </source>
</evidence>
<dbReference type="CDD" id="cd17546">
    <property type="entry name" value="REC_hyHK_CKI1_RcsC-like"/>
    <property type="match status" value="1"/>
</dbReference>
<accession>A0A9P8G1D7</accession>
<name>A0A9P8G1D7_AURME</name>
<feature type="compositionally biased region" description="Polar residues" evidence="8">
    <location>
        <begin position="607"/>
        <end position="625"/>
    </location>
</feature>
<dbReference type="InterPro" id="IPR036097">
    <property type="entry name" value="HisK_dim/P_sf"/>
</dbReference>
<evidence type="ECO:0000256" key="7">
    <source>
        <dbReference type="PROSITE-ProRule" id="PRU00169"/>
    </source>
</evidence>
<dbReference type="InterPro" id="IPR037396">
    <property type="entry name" value="FMN_HAD"/>
</dbReference>
<dbReference type="Gene3D" id="1.10.287.130">
    <property type="match status" value="1"/>
</dbReference>
<dbReference type="SMART" id="SM00387">
    <property type="entry name" value="HATPase_c"/>
    <property type="match status" value="1"/>
</dbReference>
<dbReference type="GO" id="GO:0000155">
    <property type="term" value="F:phosphorelay sensor kinase activity"/>
    <property type="evidence" value="ECO:0007669"/>
    <property type="project" value="InterPro"/>
</dbReference>
<gene>
    <name evidence="13" type="ORF">KCU98_g2892</name>
</gene>
<dbReference type="Gene3D" id="3.30.565.10">
    <property type="entry name" value="Histidine kinase-like ATPase, C-terminal domain"/>
    <property type="match status" value="1"/>
</dbReference>
<dbReference type="InterPro" id="IPR000262">
    <property type="entry name" value="FMN-dep_DH"/>
</dbReference>
<organism evidence="13 14">
    <name type="scientific">Aureobasidium melanogenum</name>
    <name type="common">Aureobasidium pullulans var. melanogenum</name>
    <dbReference type="NCBI Taxonomy" id="46634"/>
    <lineage>
        <taxon>Eukaryota</taxon>
        <taxon>Fungi</taxon>
        <taxon>Dikarya</taxon>
        <taxon>Ascomycota</taxon>
        <taxon>Pezizomycotina</taxon>
        <taxon>Dothideomycetes</taxon>
        <taxon>Dothideomycetidae</taxon>
        <taxon>Dothideales</taxon>
        <taxon>Saccotheciaceae</taxon>
        <taxon>Aureobasidium</taxon>
    </lineage>
</organism>
<sequence length="1412" mass="154351">MKSIILATLTSLALAARPFLNEPDTGIDEALGDTPVGTLPPLDSIVGLPDFDWAARRYMNTSAYTYYRNGAAGEWSYRNNLEVFQRYTARPRVLRDISKIESTFTTSILGHNFSAPFYISPCARGALANERAELGLVEGAYQGDILYIPSDFSSLPLKELAAARPSNGSQVMWQQVYLDAANDTATKAHFKEIEESGARAIVFTVDSAGPGVRQRAQRYSAGSADAEYSAFTWQYYQKLQNFTRLPVVIKGIQTVEDAKMAVKYKAPAIILSNHGGRNLDGSPSGFEVALEIHQEAPEIFQQIEVYADGGVRYGSDVLKMLALGVRAVGLGRPFMYANVYGTEGVAKAVELLKAEIASDAAHLGLSSIKDIGPQYFKWTPNNCSLDLSAPPKRPAMRRQSAGTRQRQSFSTTDQITNIRERPFRHKRPPWFAKNRAVSDMSVYTGSAISEDTASIYNLPDEPKIHSAEESDNDVMQFASGLIREAVDADGVLFLDASVSGFGNLVSNSFLDKTPDNDADATTSGTDGHQTSEGEEIAPHASDTDEQPCPILGASYAARTGAVPDSEGRRDLYSQLTPKFLRSVLRRFRGGKIWNFNEHGDDYLNEQVSESQSASDGGYAHSSSKASEGPQGRKARKRSLKHAPGKQLAAAFPGVRSLMVLGLWDPQRNQWRAGCIIWSCAPMRMFSNEGEMHYLTAFCDVIMAKLARLDVDVANKTKSDFISSISHELRSPLHGILGSVEVLQEHNLDHETAEMVSQIDTCGRTLLDIVDHLLEFSKINVLTKHTGSGMRSKPKHLPQSSAEHKNNDGQLSSLDADVSLDVLTEEVVESTVYSFCCSKDQRTLSERNVTVSMDIENHPNIPWDCKVTVGAWKRVLVNIVNNSLKYTTEGSINVSLKILPPKTKLGRPIAQLSVTDTGRGMSKDFLRTKLFRAFSQEDDLAEGTGLGLSMVARIVKGWRGKVDVRSSKGQGSVVSVTMPMKLTRGPKSDIDEAEAIPTNNAWSGLSVHVLGSSEADDGSAVATGRHQQLVAFGKMCSGMGMQASGPSWQTSDNADFAIVAEHDLPRLIRILISPRVKQSADDKTSISSLRHKPIIVLCKDYISARVLKGSRIEQLIHGRVEYVAQPCGPNRLASFIHRILEHSEDEDIWKSLPLSPLTPNTPHGSMTPRFDTWRESHAWSGASSPNETEMTRRFSLRSRRPSNDINQPVSSTAAQHKSEAQAAQLDGIGIDLPQPQLSEVADGALTAASLAQLEPQAPQPRNQSVVSMSTVVAAPTEASKPCLLLVDDNPINLQLLVSYAKKNGHAMHTASDGQQAVEAYTNAYVEGSTMDKPEVILMDISMPVMDGFEASRQIRAFERQKGLKPVVIIALTGLGSSEAQHEAFVSGINLFLTKPVRLKELTRLLGTIKETFG</sequence>
<dbReference type="EC" id="2.7.13.3" evidence="3"/>
<feature type="signal peptide" evidence="9">
    <location>
        <begin position="1"/>
        <end position="15"/>
    </location>
</feature>
<feature type="modified residue" description="4-aspartylphosphate" evidence="7">
    <location>
        <position position="1338"/>
    </location>
</feature>
<evidence type="ECO:0000256" key="5">
    <source>
        <dbReference type="ARBA" id="ARBA00022679"/>
    </source>
</evidence>
<dbReference type="CDD" id="cd00082">
    <property type="entry name" value="HisKA"/>
    <property type="match status" value="1"/>
</dbReference>
<dbReference type="Pfam" id="PF00072">
    <property type="entry name" value="Response_reg"/>
    <property type="match status" value="1"/>
</dbReference>
<dbReference type="Gene3D" id="3.40.50.2300">
    <property type="match status" value="1"/>
</dbReference>
<evidence type="ECO:0000256" key="8">
    <source>
        <dbReference type="SAM" id="MobiDB-lite"/>
    </source>
</evidence>
<comment type="caution">
    <text evidence="13">The sequence shown here is derived from an EMBL/GenBank/DDBJ whole genome shotgun (WGS) entry which is preliminary data.</text>
</comment>
<dbReference type="PRINTS" id="PR00344">
    <property type="entry name" value="BCTRLSENSOR"/>
</dbReference>
<feature type="region of interest" description="Disordered" evidence="8">
    <location>
        <begin position="1177"/>
        <end position="1220"/>
    </location>
</feature>
<dbReference type="GO" id="GO:0005886">
    <property type="term" value="C:plasma membrane"/>
    <property type="evidence" value="ECO:0007669"/>
    <property type="project" value="TreeGrafter"/>
</dbReference>
<reference evidence="13" key="2">
    <citation type="submission" date="2021-08" db="EMBL/GenBank/DDBJ databases">
        <authorList>
            <person name="Gostincar C."/>
            <person name="Sun X."/>
            <person name="Song Z."/>
            <person name="Gunde-Cimerman N."/>
        </authorList>
    </citation>
    <scope>NUCLEOTIDE SEQUENCE</scope>
    <source>
        <strain evidence="13">EXF-9298</strain>
    </source>
</reference>
<dbReference type="InterPro" id="IPR004358">
    <property type="entry name" value="Sig_transdc_His_kin-like_C"/>
</dbReference>
<dbReference type="EMBL" id="JAHFXS010000177">
    <property type="protein sequence ID" value="KAG9988062.1"/>
    <property type="molecule type" value="Genomic_DNA"/>
</dbReference>
<feature type="region of interest" description="Disordered" evidence="8">
    <location>
        <begin position="607"/>
        <end position="644"/>
    </location>
</feature>
<dbReference type="Pfam" id="PF02518">
    <property type="entry name" value="HATPase_c"/>
    <property type="match status" value="1"/>
</dbReference>
<dbReference type="SMART" id="SM00448">
    <property type="entry name" value="REC"/>
    <property type="match status" value="1"/>
</dbReference>
<dbReference type="InterPro" id="IPR003661">
    <property type="entry name" value="HisK_dim/P_dom"/>
</dbReference>
<dbReference type="GO" id="GO:0009927">
    <property type="term" value="F:histidine phosphotransfer kinase activity"/>
    <property type="evidence" value="ECO:0007669"/>
    <property type="project" value="TreeGrafter"/>
</dbReference>
<dbReference type="Pfam" id="PF00512">
    <property type="entry name" value="HisKA"/>
    <property type="match status" value="1"/>
</dbReference>
<dbReference type="Pfam" id="PF01070">
    <property type="entry name" value="FMN_dh"/>
    <property type="match status" value="2"/>
</dbReference>
<dbReference type="InterPro" id="IPR003594">
    <property type="entry name" value="HATPase_dom"/>
</dbReference>
<comment type="catalytic activity">
    <reaction evidence="1">
        <text>ATP + protein L-histidine = ADP + protein N-phospho-L-histidine.</text>
        <dbReference type="EC" id="2.7.13.3"/>
    </reaction>
</comment>
<proteinExistence type="predicted"/>
<keyword evidence="6" id="KW-0418">Kinase</keyword>
<keyword evidence="14" id="KW-1185">Reference proteome</keyword>
<feature type="compositionally biased region" description="Polar residues" evidence="8">
    <location>
        <begin position="400"/>
        <end position="410"/>
    </location>
</feature>
<comment type="cofactor">
    <cofactor evidence="2">
        <name>FMN</name>
        <dbReference type="ChEBI" id="CHEBI:58210"/>
    </cofactor>
</comment>
<dbReference type="PROSITE" id="PS51349">
    <property type="entry name" value="FMN_HYDROXY_ACID_DH_2"/>
    <property type="match status" value="1"/>
</dbReference>
<feature type="compositionally biased region" description="Polar residues" evidence="8">
    <location>
        <begin position="519"/>
        <end position="530"/>
    </location>
</feature>
<dbReference type="PROSITE" id="PS50109">
    <property type="entry name" value="HIS_KIN"/>
    <property type="match status" value="1"/>
</dbReference>
<feature type="region of interest" description="Disordered" evidence="8">
    <location>
        <begin position="387"/>
        <end position="410"/>
    </location>
</feature>
<dbReference type="InterPro" id="IPR001789">
    <property type="entry name" value="Sig_transdc_resp-reg_receiver"/>
</dbReference>
<feature type="compositionally biased region" description="Polar residues" evidence="8">
    <location>
        <begin position="1202"/>
        <end position="1214"/>
    </location>
</feature>
<keyword evidence="4 7" id="KW-0597">Phosphoprotein</keyword>
<feature type="chain" id="PRO_5040441524" description="histidine kinase" evidence="9">
    <location>
        <begin position="16"/>
        <end position="1412"/>
    </location>
</feature>
<evidence type="ECO:0000256" key="1">
    <source>
        <dbReference type="ARBA" id="ARBA00000085"/>
    </source>
</evidence>
<dbReference type="PANTHER" id="PTHR43047">
    <property type="entry name" value="TWO-COMPONENT HISTIDINE PROTEIN KINASE"/>
    <property type="match status" value="1"/>
</dbReference>
<dbReference type="SUPFAM" id="SSF52172">
    <property type="entry name" value="CheY-like"/>
    <property type="match status" value="1"/>
</dbReference>
<keyword evidence="5" id="KW-0808">Transferase</keyword>
<feature type="domain" description="Response regulatory" evidence="11">
    <location>
        <begin position="1281"/>
        <end position="1408"/>
    </location>
</feature>
<dbReference type="InterPro" id="IPR011006">
    <property type="entry name" value="CheY-like_superfamily"/>
</dbReference>
<evidence type="ECO:0000256" key="2">
    <source>
        <dbReference type="ARBA" id="ARBA00001917"/>
    </source>
</evidence>
<protein>
    <recommendedName>
        <fullName evidence="3">histidine kinase</fullName>
        <ecNumber evidence="3">2.7.13.3</ecNumber>
    </recommendedName>
</protein>
<feature type="compositionally biased region" description="Basic residues" evidence="8">
    <location>
        <begin position="632"/>
        <end position="643"/>
    </location>
</feature>
<evidence type="ECO:0000256" key="4">
    <source>
        <dbReference type="ARBA" id="ARBA00022553"/>
    </source>
</evidence>
<evidence type="ECO:0000259" key="10">
    <source>
        <dbReference type="PROSITE" id="PS50109"/>
    </source>
</evidence>
<dbReference type="SUPFAM" id="SSF55874">
    <property type="entry name" value="ATPase domain of HSP90 chaperone/DNA topoisomerase II/histidine kinase"/>
    <property type="match status" value="1"/>
</dbReference>
<keyword evidence="9" id="KW-0732">Signal</keyword>
<feature type="domain" description="Histidine kinase" evidence="10">
    <location>
        <begin position="723"/>
        <end position="981"/>
    </location>
</feature>
<dbReference type="InterPro" id="IPR005467">
    <property type="entry name" value="His_kinase_dom"/>
</dbReference>
<reference evidence="13" key="1">
    <citation type="journal article" date="2021" name="J Fungi (Basel)">
        <title>Virulence traits and population genomics of the black yeast Aureobasidium melanogenum.</title>
        <authorList>
            <person name="Cernosa A."/>
            <person name="Sun X."/>
            <person name="Gostincar C."/>
            <person name="Fang C."/>
            <person name="Gunde-Cimerman N."/>
            <person name="Song Z."/>
        </authorList>
    </citation>
    <scope>NUCLEOTIDE SEQUENCE</scope>
    <source>
        <strain evidence="13">EXF-9298</strain>
    </source>
</reference>